<keyword evidence="4" id="KW-1185">Reference proteome</keyword>
<dbReference type="SMART" id="SM00257">
    <property type="entry name" value="LysM"/>
    <property type="match status" value="1"/>
</dbReference>
<feature type="domain" description="LysM" evidence="2">
    <location>
        <begin position="491"/>
        <end position="536"/>
    </location>
</feature>
<dbReference type="Pfam" id="PF12673">
    <property type="entry name" value="SipL"/>
    <property type="match status" value="3"/>
</dbReference>
<dbReference type="Pfam" id="PF01476">
    <property type="entry name" value="LysM"/>
    <property type="match status" value="1"/>
</dbReference>
<feature type="region of interest" description="Disordered" evidence="1">
    <location>
        <begin position="1"/>
        <end position="21"/>
    </location>
</feature>
<dbReference type="EMBL" id="CP002736">
    <property type="protein sequence ID" value="AEF92975.1"/>
    <property type="molecule type" value="Genomic_DNA"/>
</dbReference>
<dbReference type="CDD" id="cd00118">
    <property type="entry name" value="LysM"/>
    <property type="match status" value="1"/>
</dbReference>
<dbReference type="Proteomes" id="UP000009226">
    <property type="component" value="Chromosome"/>
</dbReference>
<dbReference type="AlphaFoldDB" id="F6B4F2"/>
<feature type="compositionally biased region" description="Basic residues" evidence="1">
    <location>
        <begin position="1"/>
        <end position="13"/>
    </location>
</feature>
<evidence type="ECO:0000313" key="3">
    <source>
        <dbReference type="EMBL" id="AEF92975.1"/>
    </source>
</evidence>
<evidence type="ECO:0000259" key="2">
    <source>
        <dbReference type="PROSITE" id="PS51782"/>
    </source>
</evidence>
<dbReference type="InterPro" id="IPR036779">
    <property type="entry name" value="LysM_dom_sf"/>
</dbReference>
<dbReference type="PROSITE" id="PS51782">
    <property type="entry name" value="LYSM"/>
    <property type="match status" value="1"/>
</dbReference>
<evidence type="ECO:0000313" key="4">
    <source>
        <dbReference type="Proteomes" id="UP000009226"/>
    </source>
</evidence>
<reference evidence="3" key="1">
    <citation type="submission" date="2011-05" db="EMBL/GenBank/DDBJ databases">
        <title>Complete sequence of Desulfotomaculum carboxydivorans CO-1-SRB.</title>
        <authorList>
            <consortium name="US DOE Joint Genome Institute"/>
            <person name="Lucas S."/>
            <person name="Han J."/>
            <person name="Lapidus A."/>
            <person name="Cheng J.-F."/>
            <person name="Goodwin L."/>
            <person name="Pitluck S."/>
            <person name="Peters L."/>
            <person name="Mikhailova N."/>
            <person name="Lu M."/>
            <person name="Han C."/>
            <person name="Tapia R."/>
            <person name="Land M."/>
            <person name="Hauser L."/>
            <person name="Kyrpides N."/>
            <person name="Ivanova N."/>
            <person name="Pagani I."/>
            <person name="Stams A."/>
            <person name="Plugge C."/>
            <person name="Muyzer G."/>
            <person name="Kuever J."/>
            <person name="Parshina S."/>
            <person name="Ivanova A."/>
            <person name="Nazina T."/>
            <person name="Woyke T."/>
        </authorList>
    </citation>
    <scope>NUCLEOTIDE SEQUENCE [LARGE SCALE GENOMIC DNA]</scope>
    <source>
        <strain evidence="3">CO-1-SRB</strain>
    </source>
</reference>
<accession>F6B4F2</accession>
<dbReference type="Gene3D" id="3.10.350.10">
    <property type="entry name" value="LysM domain"/>
    <property type="match status" value="1"/>
</dbReference>
<dbReference type="RefSeq" id="WP_013809408.1">
    <property type="nucleotide sequence ID" value="NC_015565.1"/>
</dbReference>
<gene>
    <name evidence="3" type="ordered locus">Desca_0070</name>
</gene>
<proteinExistence type="predicted"/>
<dbReference type="eggNOG" id="COG1388">
    <property type="taxonomic scope" value="Bacteria"/>
</dbReference>
<dbReference type="STRING" id="868595.Desca_0070"/>
<name>F6B4F2_DESCC</name>
<dbReference type="SUPFAM" id="SSF54106">
    <property type="entry name" value="LysM domain"/>
    <property type="match status" value="1"/>
</dbReference>
<protein>
    <submittedName>
        <fullName evidence="3">Peptidoglycan-binding lysin domain protein</fullName>
    </submittedName>
</protein>
<organism evidence="3 4">
    <name type="scientific">Desulfotomaculum nigrificans (strain DSM 14880 / VKM B-2319 / CO-1-SRB)</name>
    <name type="common">Desulfotomaculum carboxydivorans</name>
    <dbReference type="NCBI Taxonomy" id="868595"/>
    <lineage>
        <taxon>Bacteria</taxon>
        <taxon>Bacillati</taxon>
        <taxon>Bacillota</taxon>
        <taxon>Clostridia</taxon>
        <taxon>Eubacteriales</taxon>
        <taxon>Desulfotomaculaceae</taxon>
        <taxon>Desulfotomaculum</taxon>
    </lineage>
</organism>
<dbReference type="InterPro" id="IPR018392">
    <property type="entry name" value="LysM"/>
</dbReference>
<dbReference type="InterPro" id="IPR024300">
    <property type="entry name" value="SipL_SPOCS_dom"/>
</dbReference>
<sequence>MAMKKRPKPKYRQRLGETTTTRPVNTVRLNVEEVVAENTEQTIVRGKISGSDVKPEVDKILSTDATGKVKKVEVIPDKVIIEGILKLEVLYSAFKEDQSVHTFRIDLPFTDFVEVRGARPGMNADIDIVVEDVSLTRDPKCADDWDVAAVLKVTARITETREVNAVTECPTGFKCETERMKVKHLVGSGNKQVLIDKYFELPPDTPDVDRVRRCSCDVEITDTRIIKDKVLFDGKVTLECTYTALKDHKPVHTFERTFKFNDFIEIKGAEKDMDVDVDAMVESCTVEVAEGNACKLDVTIVLNVKVRVSEERDVDVVTDIEGATVKTAPLSMESPVGEKCKQVVIRDAAEIPAGKPDVDKVREITARNFTITDVDIVPDKVLVRGKVEFEVMYKSMKPDHAVHMLHRKVHFKTFIDVPGARSGDNVDVDINVEWANAKMDGCDLVIEAVLEVCAKVTETIEREVVIEYTLPKPTAPPTTAPPGACVPGTTFNYTIVQGDTLNKLAARFGTTVQDILNVNPQITNPNLINVGDVIKIPCVAKG</sequence>
<evidence type="ECO:0000256" key="1">
    <source>
        <dbReference type="SAM" id="MobiDB-lite"/>
    </source>
</evidence>
<dbReference type="HOGENOM" id="CLU_037106_0_0_9"/>
<dbReference type="KEGG" id="dca:Desca_0070"/>